<dbReference type="SUPFAM" id="SSF52151">
    <property type="entry name" value="FabD/lysophospholipase-like"/>
    <property type="match status" value="2"/>
</dbReference>
<dbReference type="InterPro" id="IPR049552">
    <property type="entry name" value="PKS_DH_N"/>
</dbReference>
<feature type="region of interest" description="Disordered" evidence="7">
    <location>
        <begin position="1676"/>
        <end position="1701"/>
    </location>
</feature>
<dbReference type="InterPro" id="IPR006162">
    <property type="entry name" value="Ppantetheine_attach_site"/>
</dbReference>
<dbReference type="PROSITE" id="PS52004">
    <property type="entry name" value="KS3_2"/>
    <property type="match status" value="1"/>
</dbReference>
<dbReference type="Pfam" id="PF14765">
    <property type="entry name" value="PS-DH"/>
    <property type="match status" value="1"/>
</dbReference>
<dbReference type="InterPro" id="IPR001031">
    <property type="entry name" value="Thioesterase"/>
</dbReference>
<name>A0A1L3MZ74_9AGAM</name>
<evidence type="ECO:0000256" key="7">
    <source>
        <dbReference type="SAM" id="MobiDB-lite"/>
    </source>
</evidence>
<dbReference type="InterPro" id="IPR018201">
    <property type="entry name" value="Ketoacyl_synth_AS"/>
</dbReference>
<dbReference type="InterPro" id="IPR042104">
    <property type="entry name" value="PKS_dehydratase_sf"/>
</dbReference>
<sequence length="2071" mass="227563">MDQYIPSRDYPGITDRKILVFAGQGTTSSGFLRALEQARHDSSESTGSLLLSACHEAFLTDIASLHTSIDGLGIDTSDFREPSSLLSSLPDKYPNNAIISGINLFLAQTLRVLSHFAQIPTSLHLQDSPSHTLIGANTHELLAFSSGIFPAIVVASSYSPWTYISRAVSAFRLVLLIGVRVEINRRKWNRDFPPNIETDRRHSSSWSVVTHGISKTVALQMVSEFNATMKSQYLHVTAVLDDQCVTISGHPYLLTAFVTSLPPGISFHETPVHALYHSSANASIRDSVMADTIRLDIHFPTFSDIKVPIRSTLTGEPLQEDGRHTLLELVVDSILVHPVNWNLTLHSISKSYPRDSRVQLVNVGPGSGLLRYAERSMSANAVPFVSLDIASSEPNSCRCHAQQQPIAIVGMAINMPGAPDAKALWSILEQGMNTVSEIPNERFRISEYSENSEHSSQTTGRYMKANTGNFIRDPDVFDNEFFMISPREAQSLDPQQRILLHTAYEALENAGYVPNSTSSFQSNTFGIYIGSATGDYAHNLRNNIDVYYSIGTLRAFQSGRISHALRLGGPSVVIDTACSSSIVAMHQACRSLSNGDCSAALAGGVNIITSPDMFIGLDRGHFLSPTGQCRPFDASADGYCRGEGCGVFVLKRLDDAVAENDNILGIIRGIEVNQSGLSPSITHPHSPTQANLLGQLLRRSGVNPHSINAVEAHGTGTQAGDPAELASIRFILSRDRQPENPLHVMSLKANIGHLEAASGAAGLAKLVLMLKHRTIPPQISLTHLNPNIPPFENDNVVIPRECLYWRESFHGRPRVALLNNFGASGSNAAVIIEEYLQSPHTMTEQPSKEAYVVGLSAKTETSLSSLRDEYIRWLDTEDGRTSRLVDIAYTATARRQQYRFRLAVTATDPTDLAHQLEKAPFSQVPQVTPNVAFVFSGQGVQYRGMGSSLYHGIPIFRRAIDQCHSILTDMGFPGVLSMITSVDATGRLSDTEEIQIFQTAMFSLQYSIAQVYKHWGIVPKIVAGHSIGEYAAQVVAGVLTLKDALSLVANRASLLVTHCTLGESGMLAVNISPDACLQHLSRTSLSLISIACFNGPTNCVLSGPLDQLEELKTYLDQHSGSKAMLLSVPFGYHSHVLQPIAEGLTAVSQRISKRAPTIPIISNVLGKMINPGNDSVFTDDYYHRHCVEPVRFEQGLHSLEEQTPPVAVDVWIEIGPHTTILPMLRSNSATSKAMLLPSLRKSSDPWTTLSSSLASLYKSGVAVQWRKTFDHCISIRCISLPAYQFSKKRYWVSFQEEATVGDKSQPAQGISGSRETFVNPSEIHPWFHSPSYPSSNSMSVDTPLSLLTSLIRGHIVVGQPLCPASIYIELAVACIESLAHSEDCSFVGKHAVLRNIEFVRPLVVVEPVQGAIRTSSTLSSNEGGYFTIMSHVDSSEQVLHCSGSFKLVSMEDTNSKMNRVSPSSSRLVSALLSSPADHIERFLTHTIYNIVFSRVVKYSDEYQTIKVLSLRSDGTECYAEGQLPERLHCGGFVVHPILVDGLLHVAGFLLNFKADEDDVFVCTKIESVKLVPESIDVNSKFGIFVSSLARPGETVAYADVCAFHLHSPEAIVARLKGIHFRRLRIDVLKRSLSNAVLTHRIDSTVATSSPGSPNSVAQSRLLRHKELSRTQALMEAMPPSIDGMSPTNIRGQRLHTTSNSSTTRYVEAARIPALFASVLGMKQEDIGDDMELESLGLDSLASIEALHALRTNYDLDLPFNFFSLHRTLQSVQTHIRSLQGRVSSKDHDFKVNPPFTRIDGHDEMASAIATSKAIISEERGPILLTAPLQNLEMQKSAPLLLIHDGSGFARYAARLTHIGRSVWTMENPRASPHTEPWSSIEEMADHYVHHIAEVFKQTMILGGWSFGGVVAFEMACQLLRRGFKVRGVILIDSPCPIDHVPLPEDLINFIVDQDRYSSTNLSAAIAQVVKSQFQRNSALLSRYNPDRTPNALPQLVLLRSREGYDPKGVTETPRWLKERSDAMDIVSEWQRFTGSEIKVIDIPGNHFSAFDPINIKEISQYLLEACDYLDL</sequence>
<evidence type="ECO:0000259" key="9">
    <source>
        <dbReference type="PROSITE" id="PS52004"/>
    </source>
</evidence>
<feature type="region of interest" description="C-terminal hotdog fold" evidence="6">
    <location>
        <begin position="1479"/>
        <end position="1629"/>
    </location>
</feature>
<protein>
    <submittedName>
        <fullName evidence="11">PKS1</fullName>
    </submittedName>
</protein>
<dbReference type="PROSITE" id="PS52019">
    <property type="entry name" value="PKS_MFAS_DH"/>
    <property type="match status" value="1"/>
</dbReference>
<dbReference type="NCBIfam" id="TIGR04532">
    <property type="entry name" value="PT_fungal_PKS"/>
    <property type="match status" value="1"/>
</dbReference>
<dbReference type="CDD" id="cd00833">
    <property type="entry name" value="PKS"/>
    <property type="match status" value="1"/>
</dbReference>
<feature type="active site" description="Proton acceptor; for dehydratase activity" evidence="6">
    <location>
        <position position="1354"/>
    </location>
</feature>
<dbReference type="InterPro" id="IPR014043">
    <property type="entry name" value="Acyl_transferase_dom"/>
</dbReference>
<evidence type="ECO:0000259" key="10">
    <source>
        <dbReference type="PROSITE" id="PS52019"/>
    </source>
</evidence>
<dbReference type="PROSITE" id="PS00606">
    <property type="entry name" value="KS3_1"/>
    <property type="match status" value="1"/>
</dbReference>
<dbReference type="InterPro" id="IPR030918">
    <property type="entry name" value="PT_fungal_PKS"/>
</dbReference>
<feature type="active site" description="Proton donor; for dehydratase activity" evidence="6">
    <location>
        <position position="1540"/>
    </location>
</feature>
<dbReference type="PROSITE" id="PS50075">
    <property type="entry name" value="CARRIER"/>
    <property type="match status" value="1"/>
</dbReference>
<dbReference type="SUPFAM" id="SSF53474">
    <property type="entry name" value="alpha/beta-Hydrolases"/>
    <property type="match status" value="1"/>
</dbReference>
<dbReference type="PANTHER" id="PTHR43775">
    <property type="entry name" value="FATTY ACID SYNTHASE"/>
    <property type="match status" value="1"/>
</dbReference>
<dbReference type="Gene3D" id="3.10.129.110">
    <property type="entry name" value="Polyketide synthase dehydratase"/>
    <property type="match status" value="1"/>
</dbReference>
<dbReference type="Pfam" id="PF00109">
    <property type="entry name" value="ketoacyl-synt"/>
    <property type="match status" value="1"/>
</dbReference>
<evidence type="ECO:0000256" key="2">
    <source>
        <dbReference type="ARBA" id="ARBA00022450"/>
    </source>
</evidence>
<dbReference type="InterPro" id="IPR020841">
    <property type="entry name" value="PKS_Beta-ketoAc_synthase_dom"/>
</dbReference>
<dbReference type="Pfam" id="PF21089">
    <property type="entry name" value="PKS_DH_N"/>
    <property type="match status" value="1"/>
</dbReference>
<dbReference type="InterPro" id="IPR032088">
    <property type="entry name" value="SAT"/>
</dbReference>
<dbReference type="InterPro" id="IPR016035">
    <property type="entry name" value="Acyl_Trfase/lysoPLipase"/>
</dbReference>
<dbReference type="SUPFAM" id="SSF47336">
    <property type="entry name" value="ACP-like"/>
    <property type="match status" value="1"/>
</dbReference>
<dbReference type="Pfam" id="PF02801">
    <property type="entry name" value="Ketoacyl-synt_C"/>
    <property type="match status" value="1"/>
</dbReference>
<dbReference type="InterPro" id="IPR036736">
    <property type="entry name" value="ACP-like_sf"/>
</dbReference>
<dbReference type="Pfam" id="PF00550">
    <property type="entry name" value="PP-binding"/>
    <property type="match status" value="1"/>
</dbReference>
<dbReference type="Gene3D" id="3.40.47.10">
    <property type="match status" value="1"/>
</dbReference>
<dbReference type="Pfam" id="PF22621">
    <property type="entry name" value="CurL-like_PKS_C"/>
    <property type="match status" value="1"/>
</dbReference>
<evidence type="ECO:0000256" key="3">
    <source>
        <dbReference type="ARBA" id="ARBA00022553"/>
    </source>
</evidence>
<dbReference type="InterPro" id="IPR001227">
    <property type="entry name" value="Ac_transferase_dom_sf"/>
</dbReference>
<dbReference type="InterPro" id="IPR049900">
    <property type="entry name" value="PKS_mFAS_DH"/>
</dbReference>
<dbReference type="InterPro" id="IPR050091">
    <property type="entry name" value="PKS_NRPS_Biosynth_Enz"/>
</dbReference>
<dbReference type="Pfam" id="PF00975">
    <property type="entry name" value="Thioesterase"/>
    <property type="match status" value="1"/>
</dbReference>
<proteinExistence type="predicted"/>
<keyword evidence="4" id="KW-0808">Transferase</keyword>
<dbReference type="Pfam" id="PF00698">
    <property type="entry name" value="Acyl_transf_1"/>
    <property type="match status" value="1"/>
</dbReference>
<dbReference type="InterPro" id="IPR049551">
    <property type="entry name" value="PKS_DH_C"/>
</dbReference>
<dbReference type="Pfam" id="PF16073">
    <property type="entry name" value="SAT"/>
    <property type="match status" value="1"/>
</dbReference>
<gene>
    <name evidence="11" type="primary">pks1</name>
</gene>
<accession>A0A1L3MZ74</accession>
<dbReference type="GO" id="GO:0004315">
    <property type="term" value="F:3-oxoacyl-[acyl-carrier-protein] synthase activity"/>
    <property type="evidence" value="ECO:0007669"/>
    <property type="project" value="InterPro"/>
</dbReference>
<dbReference type="SUPFAM" id="SSF53901">
    <property type="entry name" value="Thiolase-like"/>
    <property type="match status" value="1"/>
</dbReference>
<dbReference type="InterPro" id="IPR009081">
    <property type="entry name" value="PP-bd_ACP"/>
</dbReference>
<feature type="compositionally biased region" description="Polar residues" evidence="7">
    <location>
        <begin position="1685"/>
        <end position="1701"/>
    </location>
</feature>
<dbReference type="SUPFAM" id="SSF55048">
    <property type="entry name" value="Probable ACP-binding domain of malonyl-CoA ACP transacylase"/>
    <property type="match status" value="1"/>
</dbReference>
<dbReference type="GO" id="GO:0004312">
    <property type="term" value="F:fatty acid synthase activity"/>
    <property type="evidence" value="ECO:0007669"/>
    <property type="project" value="TreeGrafter"/>
</dbReference>
<dbReference type="Gene3D" id="1.10.1200.10">
    <property type="entry name" value="ACP-like"/>
    <property type="match status" value="1"/>
</dbReference>
<evidence type="ECO:0000256" key="4">
    <source>
        <dbReference type="ARBA" id="ARBA00022679"/>
    </source>
</evidence>
<feature type="region of interest" description="N-terminal hotdog fold" evidence="6">
    <location>
        <begin position="1324"/>
        <end position="1452"/>
    </location>
</feature>
<evidence type="ECO:0000313" key="11">
    <source>
        <dbReference type="EMBL" id="APH07629.1"/>
    </source>
</evidence>
<evidence type="ECO:0000259" key="8">
    <source>
        <dbReference type="PROSITE" id="PS50075"/>
    </source>
</evidence>
<dbReference type="InterPro" id="IPR016039">
    <property type="entry name" value="Thiolase-like"/>
</dbReference>
<keyword evidence="3" id="KW-0597">Phosphoprotein</keyword>
<dbReference type="PANTHER" id="PTHR43775:SF21">
    <property type="entry name" value="NON-REDUCING POLYKETIDE SYNTHASE AUSA-RELATED"/>
    <property type="match status" value="1"/>
</dbReference>
<evidence type="ECO:0000256" key="6">
    <source>
        <dbReference type="PROSITE-ProRule" id="PRU01363"/>
    </source>
</evidence>
<feature type="domain" description="Carrier" evidence="8">
    <location>
        <begin position="1702"/>
        <end position="1779"/>
    </location>
</feature>
<feature type="domain" description="Ketosynthase family 3 (KS3)" evidence="9">
    <location>
        <begin position="403"/>
        <end position="834"/>
    </location>
</feature>
<dbReference type="PROSITE" id="PS00012">
    <property type="entry name" value="PHOSPHOPANTETHEINE"/>
    <property type="match status" value="1"/>
</dbReference>
<dbReference type="InterPro" id="IPR014030">
    <property type="entry name" value="Ketoacyl_synth_N"/>
</dbReference>
<dbReference type="SMART" id="SM00825">
    <property type="entry name" value="PKS_KS"/>
    <property type="match status" value="1"/>
</dbReference>
<dbReference type="Gene3D" id="3.40.366.10">
    <property type="entry name" value="Malonyl-Coenzyme A Acyl Carrier Protein, domain 2"/>
    <property type="match status" value="3"/>
</dbReference>
<dbReference type="Gene3D" id="3.30.70.3290">
    <property type="match status" value="1"/>
</dbReference>
<feature type="domain" description="PKS/mFAS DH" evidence="10">
    <location>
        <begin position="1324"/>
        <end position="1629"/>
    </location>
</feature>
<dbReference type="Gene3D" id="3.40.50.1820">
    <property type="entry name" value="alpha/beta hydrolase"/>
    <property type="match status" value="1"/>
</dbReference>
<dbReference type="GO" id="GO:0006633">
    <property type="term" value="P:fatty acid biosynthetic process"/>
    <property type="evidence" value="ECO:0007669"/>
    <property type="project" value="InterPro"/>
</dbReference>
<dbReference type="EMBL" id="KX853115">
    <property type="protein sequence ID" value="APH07629.1"/>
    <property type="molecule type" value="Genomic_DNA"/>
</dbReference>
<organism evidence="11">
    <name type="scientific">Agaricomycetes sp</name>
    <dbReference type="NCBI Taxonomy" id="1709932"/>
    <lineage>
        <taxon>Eukaryota</taxon>
        <taxon>Fungi</taxon>
        <taxon>Dikarya</taxon>
        <taxon>Basidiomycota</taxon>
        <taxon>Agaricomycotina</taxon>
        <taxon>Agaricomycetes</taxon>
    </lineage>
</organism>
<reference evidence="11" key="1">
    <citation type="journal article" date="2016" name="Fungal Genet. Biol.">
        <title>Biochemical and genetic basis of orsellinic acid biosynthesis and prenylation in a stereaceous basidiomycete.</title>
        <authorList>
            <person name="Braesel J."/>
            <person name="Fricke J."/>
            <person name="Schwenk D."/>
            <person name="Hoffmeister D."/>
        </authorList>
    </citation>
    <scope>NUCLEOTIDE SEQUENCE</scope>
    <source>
        <strain evidence="11">BY1</strain>
    </source>
</reference>
<evidence type="ECO:0000256" key="1">
    <source>
        <dbReference type="ARBA" id="ARBA00005179"/>
    </source>
</evidence>
<dbReference type="InterPro" id="IPR029058">
    <property type="entry name" value="AB_hydrolase_fold"/>
</dbReference>
<dbReference type="SMART" id="SM00827">
    <property type="entry name" value="PKS_AT"/>
    <property type="match status" value="1"/>
</dbReference>
<dbReference type="InterPro" id="IPR014031">
    <property type="entry name" value="Ketoacyl_synth_C"/>
</dbReference>
<keyword evidence="2" id="KW-0596">Phosphopantetheine</keyword>
<comment type="pathway">
    <text evidence="1">Secondary metabolite biosynthesis.</text>
</comment>
<evidence type="ECO:0000256" key="5">
    <source>
        <dbReference type="ARBA" id="ARBA00023026"/>
    </source>
</evidence>
<keyword evidence="5" id="KW-0843">Virulence</keyword>
<dbReference type="InterPro" id="IPR016036">
    <property type="entry name" value="Malonyl_transacylase_ACP-bd"/>
</dbReference>